<keyword evidence="4" id="KW-0493">Microtubule</keyword>
<evidence type="ECO:0000313" key="9">
    <source>
        <dbReference type="EMBL" id="OQS01057.1"/>
    </source>
</evidence>
<evidence type="ECO:0000256" key="4">
    <source>
        <dbReference type="ARBA" id="ARBA00022701"/>
    </source>
</evidence>
<evidence type="ECO:0000256" key="1">
    <source>
        <dbReference type="ARBA" id="ARBA00004607"/>
    </source>
</evidence>
<protein>
    <recommendedName>
        <fullName evidence="7">Centriolar satellite-associated tubulin polyglutamylase complex regulator 1</fullName>
    </recommendedName>
</protein>
<sequence>MGGHRARKVLRASLLLRPDASLDILSGSEYLERTCVKAYLDDALKGLLAERPENPTKYLAKYFARVVTGAHVDGRNFEFVDLNVRNRLAFVSLVEASLSNVDDKYEMTIDDFHQLVAIICPGLPRMLLVQACGHLLEAEMPTEIPFKRLLTCFRACLVYNEFLGYVYGIYCDLARAEKMDDDVRRKDMAQAKLSEAVVIRLRDEHHINHEKFTCPPLSVVEACMYTSATFKQFCGTLVEHVAIDAAITELQAAYERVGEAALRKGETAGDGPDADMLKATRKVLKRRASKTSKRA</sequence>
<name>A0A1V9ZST2_ACHHY</name>
<evidence type="ECO:0000256" key="2">
    <source>
        <dbReference type="ARBA" id="ARBA00022490"/>
    </source>
</evidence>
<keyword evidence="9" id="KW-0808">Transferase</keyword>
<dbReference type="SUPFAM" id="SSF47391">
    <property type="entry name" value="Dimerization-anchoring domain of cAMP-dependent PK regulatory subunit"/>
    <property type="match status" value="1"/>
</dbReference>
<proteinExistence type="inferred from homology"/>
<dbReference type="GO" id="GO:0034451">
    <property type="term" value="C:centriolar satellite"/>
    <property type="evidence" value="ECO:0007669"/>
    <property type="project" value="UniProtKB-SubCell"/>
</dbReference>
<gene>
    <name evidence="9" type="ORF">ACHHYP_01878</name>
</gene>
<dbReference type="Gene3D" id="1.20.890.10">
    <property type="entry name" value="cAMP-dependent protein kinase regulatory subunit, dimerization-anchoring domain"/>
    <property type="match status" value="1"/>
</dbReference>
<comment type="subcellular location">
    <subcellularLocation>
        <location evidence="1">Cytoplasm</location>
        <location evidence="1">Cytoskeleton</location>
        <location evidence="1">Microtubule organizing center</location>
        <location evidence="1">Centrosome</location>
        <location evidence="1">Centriolar satellite</location>
    </subcellularLocation>
</comment>
<evidence type="ECO:0000313" key="10">
    <source>
        <dbReference type="Proteomes" id="UP000243579"/>
    </source>
</evidence>
<evidence type="ECO:0000256" key="8">
    <source>
        <dbReference type="ARBA" id="ARBA00045673"/>
    </source>
</evidence>
<keyword evidence="10" id="KW-1185">Reference proteome</keyword>
<evidence type="ECO:0000256" key="6">
    <source>
        <dbReference type="ARBA" id="ARBA00033750"/>
    </source>
</evidence>
<dbReference type="STRING" id="1202772.A0A1V9ZST2"/>
<organism evidence="9 10">
    <name type="scientific">Achlya hypogyna</name>
    <name type="common">Oomycete</name>
    <name type="synonym">Protoachlya hypogyna</name>
    <dbReference type="NCBI Taxonomy" id="1202772"/>
    <lineage>
        <taxon>Eukaryota</taxon>
        <taxon>Sar</taxon>
        <taxon>Stramenopiles</taxon>
        <taxon>Oomycota</taxon>
        <taxon>Saprolegniomycetes</taxon>
        <taxon>Saprolegniales</taxon>
        <taxon>Achlyaceae</taxon>
        <taxon>Achlya</taxon>
    </lineage>
</organism>
<dbReference type="OrthoDB" id="197906at2759"/>
<keyword evidence="9" id="KW-0418">Kinase</keyword>
<reference evidence="9 10" key="1">
    <citation type="journal article" date="2014" name="Genome Biol. Evol.">
        <title>The secreted proteins of Achlya hypogyna and Thraustotheca clavata identify the ancestral oomycete secretome and reveal gene acquisitions by horizontal gene transfer.</title>
        <authorList>
            <person name="Misner I."/>
            <person name="Blouin N."/>
            <person name="Leonard G."/>
            <person name="Richards T.A."/>
            <person name="Lane C.E."/>
        </authorList>
    </citation>
    <scope>NUCLEOTIDE SEQUENCE [LARGE SCALE GENOMIC DNA]</scope>
    <source>
        <strain evidence="9 10">ATCC 48635</strain>
    </source>
</reference>
<dbReference type="GO" id="GO:0016301">
    <property type="term" value="F:kinase activity"/>
    <property type="evidence" value="ECO:0007669"/>
    <property type="project" value="UniProtKB-KW"/>
</dbReference>
<dbReference type="PANTHER" id="PTHR34252:SF1">
    <property type="entry name" value="CENTRIOLAR SATELLITE-ASSOCIATED TUBULIN POLYGLUTAMYLASE COMPLEX REGULATOR 1"/>
    <property type="match status" value="1"/>
</dbReference>
<evidence type="ECO:0000256" key="5">
    <source>
        <dbReference type="ARBA" id="ARBA00023212"/>
    </source>
</evidence>
<comment type="similarity">
    <text evidence="6">Belongs to the CSTPP1 family.</text>
</comment>
<dbReference type="PANTHER" id="PTHR34252">
    <property type="entry name" value="UPF0705 PROTEIN C11ORF49"/>
    <property type="match status" value="1"/>
</dbReference>
<comment type="function">
    <text evidence="8">Regulator of the tubulin polyglutamylase complex (TPGC) that controls cytoskeletal organization, nuclear shape, and cilium disassembly by balancing microtubule and actin assembly. Regulates the assembly and stability of the TPGC and thereby modulates polyglutamylation of the microtubule, which antagonizes MAP4 binding.</text>
</comment>
<evidence type="ECO:0000256" key="3">
    <source>
        <dbReference type="ARBA" id="ARBA00022553"/>
    </source>
</evidence>
<dbReference type="InterPro" id="IPR038968">
    <property type="entry name" value="CSTPP1"/>
</dbReference>
<dbReference type="AlphaFoldDB" id="A0A1V9ZST2"/>
<dbReference type="EMBL" id="JNBR01000016">
    <property type="protein sequence ID" value="OQS01057.1"/>
    <property type="molecule type" value="Genomic_DNA"/>
</dbReference>
<dbReference type="CDD" id="cd22959">
    <property type="entry name" value="DD_C11orf49"/>
    <property type="match status" value="1"/>
</dbReference>
<keyword evidence="3" id="KW-0597">Phosphoprotein</keyword>
<keyword evidence="2" id="KW-0963">Cytoplasm</keyword>
<accession>A0A1V9ZST2</accession>
<evidence type="ECO:0000256" key="7">
    <source>
        <dbReference type="ARBA" id="ARBA00033769"/>
    </source>
</evidence>
<keyword evidence="5" id="KW-0206">Cytoskeleton</keyword>
<dbReference type="GO" id="GO:0005874">
    <property type="term" value="C:microtubule"/>
    <property type="evidence" value="ECO:0007669"/>
    <property type="project" value="UniProtKB-KW"/>
</dbReference>
<dbReference type="Proteomes" id="UP000243579">
    <property type="component" value="Unassembled WGS sequence"/>
</dbReference>
<comment type="caution">
    <text evidence="9">The sequence shown here is derived from an EMBL/GenBank/DDBJ whole genome shotgun (WGS) entry which is preliminary data.</text>
</comment>